<dbReference type="Gene3D" id="3.90.70.80">
    <property type="match status" value="1"/>
</dbReference>
<evidence type="ECO:0000313" key="4">
    <source>
        <dbReference type="EMBL" id="CAD9083423.1"/>
    </source>
</evidence>
<dbReference type="EMBL" id="HBGD01008101">
    <property type="protein sequence ID" value="CAD9083423.1"/>
    <property type="molecule type" value="Transcribed_RNA"/>
</dbReference>
<sequence length="366" mass="42183">MSPLMAALPADLVQIPSKLRHPDDYAIGDFSKDNEEHQEDNEEVAKSPQHDSSAISHAPPKPSPSLSSLQKYHRSQIRQFDLTTRHSIKKSPLLRSKKDSKEFSKLRSDLKVQLERQQKDELADLQRILDVSEEDLAKRQERQKEQKRLKAEKRRLKALEEQKEREKLIEQAQNDPNSAKNMENEAIRNLLMGRNQMVQEIQADGHCLYRAVADQLVQRRIAIPGGEHTERGVQERESMPTYSTIRRIAAEYLRKHQEDYLPFLGLENDSEYEGYVDKVENSAEWGGQIELQALAHALNVPIRVIQSTQPNEIAIDPVEKSDMERRPTPIFLTYHKHLYASGEHYNSVRDTRTVLEEDLGEDEGEG</sequence>
<reference evidence="4" key="1">
    <citation type="submission" date="2021-01" db="EMBL/GenBank/DDBJ databases">
        <authorList>
            <person name="Corre E."/>
            <person name="Pelletier E."/>
            <person name="Niang G."/>
            <person name="Scheremetjew M."/>
            <person name="Finn R."/>
            <person name="Kale V."/>
            <person name="Holt S."/>
            <person name="Cochrane G."/>
            <person name="Meng A."/>
            <person name="Brown T."/>
            <person name="Cohen L."/>
        </authorList>
    </citation>
    <scope>NUCLEOTIDE SEQUENCE</scope>
    <source>
        <strain evidence="4">WS</strain>
    </source>
</reference>
<protein>
    <recommendedName>
        <fullName evidence="3">OTU domain-containing protein</fullName>
    </recommendedName>
</protein>
<dbReference type="GO" id="GO:0004843">
    <property type="term" value="F:cysteine-type deubiquitinase activity"/>
    <property type="evidence" value="ECO:0007669"/>
    <property type="project" value="TreeGrafter"/>
</dbReference>
<organism evidence="4">
    <name type="scientific">Percolomonas cosmopolitus</name>
    <dbReference type="NCBI Taxonomy" id="63605"/>
    <lineage>
        <taxon>Eukaryota</taxon>
        <taxon>Discoba</taxon>
        <taxon>Heterolobosea</taxon>
        <taxon>Tetramitia</taxon>
        <taxon>Eutetramitia</taxon>
        <taxon>Percolomonadidae</taxon>
        <taxon>Percolomonas</taxon>
    </lineage>
</organism>
<dbReference type="InterPro" id="IPR050704">
    <property type="entry name" value="Peptidase_C85-like"/>
</dbReference>
<dbReference type="SUPFAM" id="SSF54001">
    <property type="entry name" value="Cysteine proteinases"/>
    <property type="match status" value="1"/>
</dbReference>
<feature type="compositionally biased region" description="Basic and acidic residues" evidence="2">
    <location>
        <begin position="20"/>
        <end position="35"/>
    </location>
</feature>
<dbReference type="InterPro" id="IPR003323">
    <property type="entry name" value="OTU_dom"/>
</dbReference>
<evidence type="ECO:0000259" key="3">
    <source>
        <dbReference type="PROSITE" id="PS50802"/>
    </source>
</evidence>
<proteinExistence type="predicted"/>
<dbReference type="GO" id="GO:0016579">
    <property type="term" value="P:protein deubiquitination"/>
    <property type="evidence" value="ECO:0007669"/>
    <property type="project" value="TreeGrafter"/>
</dbReference>
<evidence type="ECO:0000256" key="2">
    <source>
        <dbReference type="SAM" id="MobiDB-lite"/>
    </source>
</evidence>
<gene>
    <name evidence="4" type="ORF">PCOS0759_LOCUS6677</name>
</gene>
<evidence type="ECO:0000256" key="1">
    <source>
        <dbReference type="SAM" id="Coils"/>
    </source>
</evidence>
<dbReference type="InterPro" id="IPR038765">
    <property type="entry name" value="Papain-like_cys_pep_sf"/>
</dbReference>
<accession>A0A7S1PJJ9</accession>
<dbReference type="PROSITE" id="PS50802">
    <property type="entry name" value="OTU"/>
    <property type="match status" value="1"/>
</dbReference>
<dbReference type="PANTHER" id="PTHR12419">
    <property type="entry name" value="OTU DOMAIN CONTAINING PROTEIN"/>
    <property type="match status" value="1"/>
</dbReference>
<name>A0A7S1PJJ9_9EUKA</name>
<dbReference type="Pfam" id="PF02338">
    <property type="entry name" value="OTU"/>
    <property type="match status" value="1"/>
</dbReference>
<dbReference type="CDD" id="cd22748">
    <property type="entry name" value="OTU_OTUD6-like"/>
    <property type="match status" value="1"/>
</dbReference>
<feature type="region of interest" description="Disordered" evidence="2">
    <location>
        <begin position="15"/>
        <end position="104"/>
    </location>
</feature>
<feature type="domain" description="OTU" evidence="3">
    <location>
        <begin position="196"/>
        <end position="351"/>
    </location>
</feature>
<keyword evidence="1" id="KW-0175">Coiled coil</keyword>
<feature type="coiled-coil region" evidence="1">
    <location>
        <begin position="115"/>
        <end position="169"/>
    </location>
</feature>
<dbReference type="PANTHER" id="PTHR12419:SF10">
    <property type="entry name" value="DEUBIQUITINASE OTUD6B"/>
    <property type="match status" value="1"/>
</dbReference>
<dbReference type="AlphaFoldDB" id="A0A7S1PJJ9"/>